<dbReference type="EMBL" id="BARV01000013">
    <property type="protein sequence ID" value="GAH91569.1"/>
    <property type="molecule type" value="Genomic_DNA"/>
</dbReference>
<reference evidence="1" key="1">
    <citation type="journal article" date="2014" name="Front. Microbiol.">
        <title>High frequency of phylogenetically diverse reductive dehalogenase-homologous genes in deep subseafloor sedimentary metagenomes.</title>
        <authorList>
            <person name="Kawai M."/>
            <person name="Futagami T."/>
            <person name="Toyoda A."/>
            <person name="Takaki Y."/>
            <person name="Nishi S."/>
            <person name="Hori S."/>
            <person name="Arai W."/>
            <person name="Tsubouchi T."/>
            <person name="Morono Y."/>
            <person name="Uchiyama I."/>
            <person name="Ito T."/>
            <person name="Fujiyama A."/>
            <person name="Inagaki F."/>
            <person name="Takami H."/>
        </authorList>
    </citation>
    <scope>NUCLEOTIDE SEQUENCE</scope>
    <source>
        <strain evidence="1">Expedition CK06-06</strain>
    </source>
</reference>
<evidence type="ECO:0000313" key="1">
    <source>
        <dbReference type="EMBL" id="GAH91569.1"/>
    </source>
</evidence>
<gene>
    <name evidence="1" type="ORF">S06H3_00087</name>
    <name evidence="2" type="ORF">S12H4_07885</name>
</gene>
<dbReference type="EMBL" id="BARW01002979">
    <property type="protein sequence ID" value="GAI61940.1"/>
    <property type="molecule type" value="Genomic_DNA"/>
</dbReference>
<organism evidence="1">
    <name type="scientific">marine sediment metagenome</name>
    <dbReference type="NCBI Taxonomy" id="412755"/>
    <lineage>
        <taxon>unclassified sequences</taxon>
        <taxon>metagenomes</taxon>
        <taxon>ecological metagenomes</taxon>
    </lineage>
</organism>
<sequence>MAKVLMTAEWTLGPETRELERVSVDWSRGVEGSKIEGGQVFKGPLRGIVVYPLRIVNVARLVRGGDHLSTPLGIPTLVP</sequence>
<protein>
    <submittedName>
        <fullName evidence="1">Uncharacterized protein</fullName>
    </submittedName>
</protein>
<accession>X1KN50</accession>
<proteinExistence type="predicted"/>
<dbReference type="AlphaFoldDB" id="X1KN50"/>
<name>X1KN50_9ZZZZ</name>
<evidence type="ECO:0000313" key="2">
    <source>
        <dbReference type="EMBL" id="GAI61940.1"/>
    </source>
</evidence>
<comment type="caution">
    <text evidence="1">The sequence shown here is derived from an EMBL/GenBank/DDBJ whole genome shotgun (WGS) entry which is preliminary data.</text>
</comment>